<keyword evidence="1" id="KW-1133">Transmembrane helix</keyword>
<accession>A0AAE0TC24</accession>
<feature type="transmembrane region" description="Helical" evidence="1">
    <location>
        <begin position="30"/>
        <end position="51"/>
    </location>
</feature>
<keyword evidence="1" id="KW-0812">Transmembrane</keyword>
<dbReference type="Proteomes" id="UP001195483">
    <property type="component" value="Unassembled WGS sequence"/>
</dbReference>
<evidence type="ECO:0000313" key="3">
    <source>
        <dbReference type="Proteomes" id="UP001195483"/>
    </source>
</evidence>
<dbReference type="AlphaFoldDB" id="A0AAE0TC24"/>
<keyword evidence="3" id="KW-1185">Reference proteome</keyword>
<dbReference type="EMBL" id="JAEAOA010002038">
    <property type="protein sequence ID" value="KAK3607612.1"/>
    <property type="molecule type" value="Genomic_DNA"/>
</dbReference>
<sequence length="111" mass="12299">MTVVMNYVISFFISIFIFMLGGLLEGELNVLKPAILVRALAVTSCIQVCIHYSCIDFVIKSEFVLFAVTYCVVVSRFTLFFLCTSSLESVLSGFALFLHALTDLALCLLPL</sequence>
<feature type="transmembrane region" description="Helical" evidence="1">
    <location>
        <begin position="89"/>
        <end position="109"/>
    </location>
</feature>
<reference evidence="2" key="2">
    <citation type="journal article" date="2021" name="Genome Biol. Evol.">
        <title>Developing a high-quality reference genome for a parasitic bivalve with doubly uniparental inheritance (Bivalvia: Unionida).</title>
        <authorList>
            <person name="Smith C.H."/>
        </authorList>
    </citation>
    <scope>NUCLEOTIDE SEQUENCE</scope>
    <source>
        <strain evidence="2">CHS0354</strain>
        <tissue evidence="2">Mantle</tissue>
    </source>
</reference>
<organism evidence="2 3">
    <name type="scientific">Potamilus streckersoni</name>
    <dbReference type="NCBI Taxonomy" id="2493646"/>
    <lineage>
        <taxon>Eukaryota</taxon>
        <taxon>Metazoa</taxon>
        <taxon>Spiralia</taxon>
        <taxon>Lophotrochozoa</taxon>
        <taxon>Mollusca</taxon>
        <taxon>Bivalvia</taxon>
        <taxon>Autobranchia</taxon>
        <taxon>Heteroconchia</taxon>
        <taxon>Palaeoheterodonta</taxon>
        <taxon>Unionida</taxon>
        <taxon>Unionoidea</taxon>
        <taxon>Unionidae</taxon>
        <taxon>Ambleminae</taxon>
        <taxon>Lampsilini</taxon>
        <taxon>Potamilus</taxon>
    </lineage>
</organism>
<evidence type="ECO:0000313" key="2">
    <source>
        <dbReference type="EMBL" id="KAK3607612.1"/>
    </source>
</evidence>
<feature type="transmembrane region" description="Helical" evidence="1">
    <location>
        <begin position="63"/>
        <end position="83"/>
    </location>
</feature>
<feature type="transmembrane region" description="Helical" evidence="1">
    <location>
        <begin position="7"/>
        <end position="24"/>
    </location>
</feature>
<reference evidence="2" key="3">
    <citation type="submission" date="2023-05" db="EMBL/GenBank/DDBJ databases">
        <authorList>
            <person name="Smith C.H."/>
        </authorList>
    </citation>
    <scope>NUCLEOTIDE SEQUENCE</scope>
    <source>
        <strain evidence="2">CHS0354</strain>
        <tissue evidence="2">Mantle</tissue>
    </source>
</reference>
<name>A0AAE0TC24_9BIVA</name>
<proteinExistence type="predicted"/>
<protein>
    <submittedName>
        <fullName evidence="2">Uncharacterized protein</fullName>
    </submittedName>
</protein>
<reference evidence="2" key="1">
    <citation type="journal article" date="2021" name="Genome Biol. Evol.">
        <title>A High-Quality Reference Genome for a Parasitic Bivalve with Doubly Uniparental Inheritance (Bivalvia: Unionida).</title>
        <authorList>
            <person name="Smith C.H."/>
        </authorList>
    </citation>
    <scope>NUCLEOTIDE SEQUENCE</scope>
    <source>
        <strain evidence="2">CHS0354</strain>
    </source>
</reference>
<keyword evidence="1" id="KW-0472">Membrane</keyword>
<comment type="caution">
    <text evidence="2">The sequence shown here is derived from an EMBL/GenBank/DDBJ whole genome shotgun (WGS) entry which is preliminary data.</text>
</comment>
<evidence type="ECO:0000256" key="1">
    <source>
        <dbReference type="SAM" id="Phobius"/>
    </source>
</evidence>
<gene>
    <name evidence="2" type="ORF">CHS0354_034662</name>
</gene>